<evidence type="ECO:0000313" key="7">
    <source>
        <dbReference type="EMBL" id="MBE9193416.1"/>
    </source>
</evidence>
<keyword evidence="5 6" id="KW-0472">Membrane</keyword>
<evidence type="ECO:0000256" key="4">
    <source>
        <dbReference type="ARBA" id="ARBA00022989"/>
    </source>
</evidence>
<comment type="subcellular location">
    <subcellularLocation>
        <location evidence="1">Membrane</location>
        <topology evidence="1">Single-pass membrane protein</topology>
    </subcellularLocation>
</comment>
<evidence type="ECO:0000256" key="6">
    <source>
        <dbReference type="SAM" id="Phobius"/>
    </source>
</evidence>
<dbReference type="PANTHER" id="PTHR30093">
    <property type="entry name" value="GENERAL SECRETION PATHWAY PROTEIN G"/>
    <property type="match status" value="1"/>
</dbReference>
<reference evidence="7 8" key="1">
    <citation type="submission" date="2020-10" db="EMBL/GenBank/DDBJ databases">
        <authorList>
            <person name="Castelo-Branco R."/>
            <person name="Eusebio N."/>
            <person name="Adriana R."/>
            <person name="Vieira A."/>
            <person name="Brugerolle De Fraissinette N."/>
            <person name="Rezende De Castro R."/>
            <person name="Schneider M.P."/>
            <person name="Vasconcelos V."/>
            <person name="Leao P.N."/>
        </authorList>
    </citation>
    <scope>NUCLEOTIDE SEQUENCE [LARGE SCALE GENOMIC DNA]</scope>
    <source>
        <strain evidence="7 8">LEGE 06123</strain>
    </source>
</reference>
<evidence type="ECO:0000256" key="1">
    <source>
        <dbReference type="ARBA" id="ARBA00004167"/>
    </source>
</evidence>
<dbReference type="InterPro" id="IPR031975">
    <property type="entry name" value="Pilin_GH"/>
</dbReference>
<feature type="transmembrane region" description="Helical" evidence="6">
    <location>
        <begin position="21"/>
        <end position="46"/>
    </location>
</feature>
<dbReference type="PANTHER" id="PTHR30093:SF44">
    <property type="entry name" value="TYPE II SECRETION SYSTEM CORE PROTEIN G"/>
    <property type="match status" value="1"/>
</dbReference>
<dbReference type="NCBIfam" id="TIGR02532">
    <property type="entry name" value="IV_pilin_GFxxxE"/>
    <property type="match status" value="1"/>
</dbReference>
<dbReference type="RefSeq" id="WP_193934801.1">
    <property type="nucleotide sequence ID" value="NZ_CAWPMZ010000144.1"/>
</dbReference>
<organism evidence="7 8">
    <name type="scientific">Gloeocapsopsis crepidinum LEGE 06123</name>
    <dbReference type="NCBI Taxonomy" id="588587"/>
    <lineage>
        <taxon>Bacteria</taxon>
        <taxon>Bacillati</taxon>
        <taxon>Cyanobacteriota</taxon>
        <taxon>Cyanophyceae</taxon>
        <taxon>Oscillatoriophycideae</taxon>
        <taxon>Chroococcales</taxon>
        <taxon>Chroococcaceae</taxon>
        <taxon>Gloeocapsopsis</taxon>
    </lineage>
</organism>
<keyword evidence="2" id="KW-0488">Methylation</keyword>
<accession>A0ABR9UYQ7</accession>
<dbReference type="Pfam" id="PF16734">
    <property type="entry name" value="Pilin_GH"/>
    <property type="match status" value="1"/>
</dbReference>
<evidence type="ECO:0000256" key="2">
    <source>
        <dbReference type="ARBA" id="ARBA00022481"/>
    </source>
</evidence>
<dbReference type="InterPro" id="IPR045584">
    <property type="entry name" value="Pilin-like"/>
</dbReference>
<evidence type="ECO:0000313" key="8">
    <source>
        <dbReference type="Proteomes" id="UP000651156"/>
    </source>
</evidence>
<dbReference type="Gene3D" id="3.30.700.10">
    <property type="entry name" value="Glycoprotein, Type 4 Pilin"/>
    <property type="match status" value="1"/>
</dbReference>
<dbReference type="InterPro" id="IPR012902">
    <property type="entry name" value="N_methyl_site"/>
</dbReference>
<dbReference type="PROSITE" id="PS00409">
    <property type="entry name" value="PROKAR_NTER_METHYL"/>
    <property type="match status" value="1"/>
</dbReference>
<dbReference type="SUPFAM" id="SSF54523">
    <property type="entry name" value="Pili subunits"/>
    <property type="match status" value="1"/>
</dbReference>
<dbReference type="Pfam" id="PF07963">
    <property type="entry name" value="N_methyl"/>
    <property type="match status" value="1"/>
</dbReference>
<gene>
    <name evidence="7" type="ORF">IQ230_24355</name>
</gene>
<dbReference type="Proteomes" id="UP000651156">
    <property type="component" value="Unassembled WGS sequence"/>
</dbReference>
<name>A0ABR9UYQ7_9CHRO</name>
<dbReference type="PRINTS" id="PR00813">
    <property type="entry name" value="BCTERIALGSPG"/>
</dbReference>
<protein>
    <submittedName>
        <fullName evidence="7">Type IV pilin-like G/H family protein</fullName>
    </submittedName>
</protein>
<comment type="caution">
    <text evidence="7">The sequence shown here is derived from an EMBL/GenBank/DDBJ whole genome shotgun (WGS) entry which is preliminary data.</text>
</comment>
<keyword evidence="3 6" id="KW-0812">Transmembrane</keyword>
<keyword evidence="4 6" id="KW-1133">Transmembrane helix</keyword>
<sequence>MKTELKVKFLQHLTGKKKEEGFTLIELLVVIIIIGILSAIALPSFLNQSAKARASEARTNVGAMNRAQQAYYLENQKFAEDESGDDAETAIEKLSVGIKDSVNYAYTATSTDPAEDVINQAAALNKDLKGHIGGVFSVEGQTPSVLCQANDAGLTTEVEMASPAIEEGEATCQGETTPVGG</sequence>
<evidence type="ECO:0000256" key="3">
    <source>
        <dbReference type="ARBA" id="ARBA00022692"/>
    </source>
</evidence>
<dbReference type="EMBL" id="JADEWN010000094">
    <property type="protein sequence ID" value="MBE9193416.1"/>
    <property type="molecule type" value="Genomic_DNA"/>
</dbReference>
<dbReference type="InterPro" id="IPR000983">
    <property type="entry name" value="Bac_GSPG_pilin"/>
</dbReference>
<keyword evidence="8" id="KW-1185">Reference proteome</keyword>
<evidence type="ECO:0000256" key="5">
    <source>
        <dbReference type="ARBA" id="ARBA00023136"/>
    </source>
</evidence>
<proteinExistence type="predicted"/>